<keyword evidence="4" id="KW-1185">Reference proteome</keyword>
<evidence type="ECO:0000313" key="3">
    <source>
        <dbReference type="Proteomes" id="UP000183529"/>
    </source>
</evidence>
<protein>
    <submittedName>
        <fullName evidence="1">Tir chaperone family protein CesT</fullName>
    </submittedName>
    <submittedName>
        <fullName evidence="2">Tir chaperone protein (CesT) family protein</fullName>
    </submittedName>
</protein>
<dbReference type="OrthoDB" id="5997282at2"/>
<dbReference type="AlphaFoldDB" id="A0A1A5XC76"/>
<dbReference type="Gene3D" id="3.30.1460.10">
    <property type="match status" value="1"/>
</dbReference>
<dbReference type="Proteomes" id="UP000247515">
    <property type="component" value="Unassembled WGS sequence"/>
</dbReference>
<dbReference type="InterPro" id="IPR010261">
    <property type="entry name" value="Tir_chaperone"/>
</dbReference>
<reference evidence="1 4" key="2">
    <citation type="submission" date="2018-05" db="EMBL/GenBank/DDBJ databases">
        <title>Genomic Encyclopedia of Type Strains, Phase IV (KMG-V): Genome sequencing to study the core and pangenomes of soil and plant-associated prokaryotes.</title>
        <authorList>
            <person name="Whitman W."/>
        </authorList>
    </citation>
    <scope>NUCLEOTIDE SEQUENCE [LARGE SCALE GENOMIC DNA]</scope>
    <source>
        <strain evidence="1 4">SIr-6563</strain>
    </source>
</reference>
<dbReference type="EMBL" id="QJJV01000006">
    <property type="protein sequence ID" value="PXX17506.1"/>
    <property type="molecule type" value="Genomic_DNA"/>
</dbReference>
<gene>
    <name evidence="1" type="ORF">C7400_106223</name>
    <name evidence="2" type="ORF">SAMN05216550_103348</name>
</gene>
<comment type="caution">
    <text evidence="2">The sequence shown here is derived from an EMBL/GenBank/DDBJ whole genome shotgun (WGS) entry which is preliminary data.</text>
</comment>
<evidence type="ECO:0000313" key="2">
    <source>
        <dbReference type="EMBL" id="SEJ25578.1"/>
    </source>
</evidence>
<dbReference type="GO" id="GO:0030254">
    <property type="term" value="P:protein secretion by the type III secretion system"/>
    <property type="evidence" value="ECO:0007669"/>
    <property type="project" value="InterPro"/>
</dbReference>
<organism evidence="2 3">
    <name type="scientific">Paraburkholderia tropica</name>
    <dbReference type="NCBI Taxonomy" id="92647"/>
    <lineage>
        <taxon>Bacteria</taxon>
        <taxon>Pseudomonadati</taxon>
        <taxon>Pseudomonadota</taxon>
        <taxon>Betaproteobacteria</taxon>
        <taxon>Burkholderiales</taxon>
        <taxon>Burkholderiaceae</taxon>
        <taxon>Paraburkholderia</taxon>
    </lineage>
</organism>
<reference evidence="2 3" key="1">
    <citation type="submission" date="2016-10" db="EMBL/GenBank/DDBJ databases">
        <authorList>
            <person name="Varghese N."/>
            <person name="Submissions S."/>
        </authorList>
    </citation>
    <scope>NUCLEOTIDE SEQUENCE [LARGE SCALE GENOMIC DNA]</scope>
    <source>
        <strain evidence="2 3">LMG 22274</strain>
    </source>
</reference>
<dbReference type="Pfam" id="PF05932">
    <property type="entry name" value="CesT"/>
    <property type="match status" value="1"/>
</dbReference>
<name>A0A1A5XC76_9BURK</name>
<dbReference type="Proteomes" id="UP000183529">
    <property type="component" value="Unassembled WGS sequence"/>
</dbReference>
<sequence length="151" mass="16885">MSSERYASLVADLCATVGLADVDQVLRTRTIEVEGFDVRLDFFERDLDAMYANFHFGTVTAGRTLVVFRLMLEANLLIYAQDQAQLGIDSDTGGIVLVLRLPFETGLDGEALADLLAHYADHGRYWRQNIVESSDEMFEGIASGELFWLRA</sequence>
<proteinExistence type="predicted"/>
<dbReference type="SUPFAM" id="SSF69635">
    <property type="entry name" value="Type III secretory system chaperone-like"/>
    <property type="match status" value="1"/>
</dbReference>
<dbReference type="CDD" id="cd17020">
    <property type="entry name" value="T3SC_IA_ShcM-like"/>
    <property type="match status" value="1"/>
</dbReference>
<dbReference type="EMBL" id="FNZM01000003">
    <property type="protein sequence ID" value="SEJ25578.1"/>
    <property type="molecule type" value="Genomic_DNA"/>
</dbReference>
<evidence type="ECO:0000313" key="1">
    <source>
        <dbReference type="EMBL" id="PXX17506.1"/>
    </source>
</evidence>
<dbReference type="GeneID" id="61305958"/>
<evidence type="ECO:0000313" key="4">
    <source>
        <dbReference type="Proteomes" id="UP000247515"/>
    </source>
</evidence>
<dbReference type="RefSeq" id="WP_065060789.1">
    <property type="nucleotide sequence ID" value="NZ_CADFGN010000001.1"/>
</dbReference>
<accession>A0A1A5XC76</accession>